<dbReference type="FunFam" id="3.20.20.70:FF:000059">
    <property type="entry name" value="N-ethylmaleimide reductase, FMN-linked"/>
    <property type="match status" value="1"/>
</dbReference>
<dbReference type="EC" id="1.-.-.-" evidence="5"/>
<dbReference type="Proteomes" id="UP000318626">
    <property type="component" value="Chromosome"/>
</dbReference>
<dbReference type="GO" id="GO:0010181">
    <property type="term" value="F:FMN binding"/>
    <property type="evidence" value="ECO:0007669"/>
    <property type="project" value="InterPro"/>
</dbReference>
<evidence type="ECO:0000313" key="5">
    <source>
        <dbReference type="EMBL" id="QDU73453.1"/>
    </source>
</evidence>
<name>A0A518C2L1_9BACT</name>
<protein>
    <submittedName>
        <fullName evidence="5">N-ethylmaleimide reductase</fullName>
        <ecNumber evidence="5">1.-.-.-</ecNumber>
    </submittedName>
</protein>
<sequence length="367" mass="40606">MSQYDSPLFQAYDLRGLTLSNRIAMAPMTRGRAGKERMANALMAKYYQQRAAAGLLITEATTISPQANGWDQSPGIYTSEMVEAWKQVPQAVHEKGGKIFLQLWHTGRASHSSFHGGESAVAPSAIMIDDGEMQHTPNGKEPREVPRALETEEIPGIVADYAKAAAGAKEAGFDGVEIHSANGYLLDEFLQSKTNHRTDPYGGSIENRYRILDEVVQAISQVWPQERIGVRLSPNGAFNGMGSPDYREQFTYVAQQLNQYRLAYLHVMDGTGFGFHGLGEPMTLTEFRQVFDGPLMGNVAYTRESGEQAIDRGEADLIAYGRPFISNPDLVRRFAEEAPLNPEADMRTWYSPIGAEGYIDFPTLESV</sequence>
<evidence type="ECO:0000259" key="4">
    <source>
        <dbReference type="Pfam" id="PF00724"/>
    </source>
</evidence>
<dbReference type="SUPFAM" id="SSF51395">
    <property type="entry name" value="FMN-linked oxidoreductases"/>
    <property type="match status" value="1"/>
</dbReference>
<dbReference type="InterPro" id="IPR001155">
    <property type="entry name" value="OxRdtase_FMN_N"/>
</dbReference>
<keyword evidence="3 5" id="KW-0560">Oxidoreductase</keyword>
<dbReference type="Gene3D" id="3.20.20.70">
    <property type="entry name" value="Aldolase class I"/>
    <property type="match status" value="1"/>
</dbReference>
<proteinExistence type="inferred from homology"/>
<dbReference type="RefSeq" id="WP_144970299.1">
    <property type="nucleotide sequence ID" value="NZ_CP036289.1"/>
</dbReference>
<dbReference type="OrthoDB" id="9772736at2"/>
<gene>
    <name evidence="5" type="primary">nemA</name>
    <name evidence="5" type="ORF">Pan97_04240</name>
</gene>
<evidence type="ECO:0000313" key="6">
    <source>
        <dbReference type="Proteomes" id="UP000318626"/>
    </source>
</evidence>
<dbReference type="InterPro" id="IPR045247">
    <property type="entry name" value="Oye-like"/>
</dbReference>
<dbReference type="PANTHER" id="PTHR22893">
    <property type="entry name" value="NADH OXIDOREDUCTASE-RELATED"/>
    <property type="match status" value="1"/>
</dbReference>
<dbReference type="AlphaFoldDB" id="A0A518C2L1"/>
<organism evidence="5 6">
    <name type="scientific">Bremerella volcania</name>
    <dbReference type="NCBI Taxonomy" id="2527984"/>
    <lineage>
        <taxon>Bacteria</taxon>
        <taxon>Pseudomonadati</taxon>
        <taxon>Planctomycetota</taxon>
        <taxon>Planctomycetia</taxon>
        <taxon>Pirellulales</taxon>
        <taxon>Pirellulaceae</taxon>
        <taxon>Bremerella</taxon>
    </lineage>
</organism>
<dbReference type="KEGG" id="bvo:Pan97_04240"/>
<dbReference type="InterPro" id="IPR013785">
    <property type="entry name" value="Aldolase_TIM"/>
</dbReference>
<reference evidence="6" key="1">
    <citation type="submission" date="2019-02" db="EMBL/GenBank/DDBJ databases">
        <title>Deep-cultivation of Planctomycetes and their phenomic and genomic characterization uncovers novel biology.</title>
        <authorList>
            <person name="Wiegand S."/>
            <person name="Jogler M."/>
            <person name="Boedeker C."/>
            <person name="Pinto D."/>
            <person name="Vollmers J."/>
            <person name="Rivas-Marin E."/>
            <person name="Kohn T."/>
            <person name="Peeters S.H."/>
            <person name="Heuer A."/>
            <person name="Rast P."/>
            <person name="Oberbeckmann S."/>
            <person name="Bunk B."/>
            <person name="Jeske O."/>
            <person name="Meyerdierks A."/>
            <person name="Storesund J.E."/>
            <person name="Kallscheuer N."/>
            <person name="Luecker S."/>
            <person name="Lage O.M."/>
            <person name="Pohl T."/>
            <person name="Merkel B.J."/>
            <person name="Hornburger P."/>
            <person name="Mueller R.-W."/>
            <person name="Bruemmer F."/>
            <person name="Labrenz M."/>
            <person name="Spormann A.M."/>
            <person name="Op den Camp H."/>
            <person name="Overmann J."/>
            <person name="Amann R."/>
            <person name="Jetten M.S.M."/>
            <person name="Mascher T."/>
            <person name="Medema M.H."/>
            <person name="Devos D.P."/>
            <person name="Kaster A.-K."/>
            <person name="Ovreas L."/>
            <person name="Rohde M."/>
            <person name="Galperin M.Y."/>
            <person name="Jogler C."/>
        </authorList>
    </citation>
    <scope>NUCLEOTIDE SEQUENCE [LARGE SCALE GENOMIC DNA]</scope>
    <source>
        <strain evidence="6">Pan97</strain>
    </source>
</reference>
<accession>A0A518C2L1</accession>
<dbReference type="EMBL" id="CP036289">
    <property type="protein sequence ID" value="QDU73453.1"/>
    <property type="molecule type" value="Genomic_DNA"/>
</dbReference>
<dbReference type="GO" id="GO:0005829">
    <property type="term" value="C:cytosol"/>
    <property type="evidence" value="ECO:0007669"/>
    <property type="project" value="UniProtKB-ARBA"/>
</dbReference>
<comment type="similarity">
    <text evidence="2">Belongs to the NADH:flavin oxidoreductase/NADH oxidase family.</text>
</comment>
<keyword evidence="6" id="KW-1185">Reference proteome</keyword>
<dbReference type="CDD" id="cd02933">
    <property type="entry name" value="OYE_like_FMN"/>
    <property type="match status" value="1"/>
</dbReference>
<evidence type="ECO:0000256" key="3">
    <source>
        <dbReference type="ARBA" id="ARBA00023002"/>
    </source>
</evidence>
<comment type="cofactor">
    <cofactor evidence="1">
        <name>FMN</name>
        <dbReference type="ChEBI" id="CHEBI:58210"/>
    </cofactor>
</comment>
<evidence type="ECO:0000256" key="2">
    <source>
        <dbReference type="ARBA" id="ARBA00005979"/>
    </source>
</evidence>
<evidence type="ECO:0000256" key="1">
    <source>
        <dbReference type="ARBA" id="ARBA00001917"/>
    </source>
</evidence>
<dbReference type="Pfam" id="PF00724">
    <property type="entry name" value="Oxidored_FMN"/>
    <property type="match status" value="1"/>
</dbReference>
<dbReference type="PANTHER" id="PTHR22893:SF91">
    <property type="entry name" value="NADPH DEHYDROGENASE 2-RELATED"/>
    <property type="match status" value="1"/>
</dbReference>
<dbReference type="GO" id="GO:0016628">
    <property type="term" value="F:oxidoreductase activity, acting on the CH-CH group of donors, NAD or NADP as acceptor"/>
    <property type="evidence" value="ECO:0007669"/>
    <property type="project" value="UniProtKB-ARBA"/>
</dbReference>
<feature type="domain" description="NADH:flavin oxidoreductase/NADH oxidase N-terminal" evidence="4">
    <location>
        <begin position="8"/>
        <end position="340"/>
    </location>
</feature>